<name>A0A3M0CS36_9PROT</name>
<dbReference type="EMBL" id="REFR01000009">
    <property type="protein sequence ID" value="RMB12401.1"/>
    <property type="molecule type" value="Genomic_DNA"/>
</dbReference>
<accession>A0A3M0CS36</accession>
<protein>
    <recommendedName>
        <fullName evidence="4">Killing trait domain-containing protein</fullName>
    </recommendedName>
</protein>
<comment type="caution">
    <text evidence="2">The sequence shown here is derived from an EMBL/GenBank/DDBJ whole genome shotgun (WGS) entry which is preliminary data.</text>
</comment>
<feature type="compositionally biased region" description="Low complexity" evidence="1">
    <location>
        <begin position="123"/>
        <end position="136"/>
    </location>
</feature>
<dbReference type="RefSeq" id="WP_121937576.1">
    <property type="nucleotide sequence ID" value="NZ_REFR01000009.1"/>
</dbReference>
<evidence type="ECO:0000313" key="3">
    <source>
        <dbReference type="Proteomes" id="UP000271227"/>
    </source>
</evidence>
<evidence type="ECO:0008006" key="4">
    <source>
        <dbReference type="Google" id="ProtNLM"/>
    </source>
</evidence>
<organism evidence="2 3">
    <name type="scientific">Eilatimonas milleporae</name>
    <dbReference type="NCBI Taxonomy" id="911205"/>
    <lineage>
        <taxon>Bacteria</taxon>
        <taxon>Pseudomonadati</taxon>
        <taxon>Pseudomonadota</taxon>
        <taxon>Alphaproteobacteria</taxon>
        <taxon>Kordiimonadales</taxon>
        <taxon>Kordiimonadaceae</taxon>
        <taxon>Eilatimonas</taxon>
    </lineage>
</organism>
<evidence type="ECO:0000313" key="2">
    <source>
        <dbReference type="EMBL" id="RMB12401.1"/>
    </source>
</evidence>
<reference evidence="2 3" key="1">
    <citation type="submission" date="2018-10" db="EMBL/GenBank/DDBJ databases">
        <title>Genomic Encyclopedia of Archaeal and Bacterial Type Strains, Phase II (KMG-II): from individual species to whole genera.</title>
        <authorList>
            <person name="Goeker M."/>
        </authorList>
    </citation>
    <scope>NUCLEOTIDE SEQUENCE [LARGE SCALE GENOMIC DNA]</scope>
    <source>
        <strain evidence="2 3">DSM 25217</strain>
    </source>
</reference>
<gene>
    <name evidence="2" type="ORF">BXY39_0897</name>
</gene>
<dbReference type="Proteomes" id="UP000271227">
    <property type="component" value="Unassembled WGS sequence"/>
</dbReference>
<feature type="region of interest" description="Disordered" evidence="1">
    <location>
        <begin position="100"/>
        <end position="148"/>
    </location>
</feature>
<sequence>MSIKGVENTKTADHENWVIRGAGHEEKAIISSAAAQTFALMMQNTAALQQSMFTILNAMASKALSNMAENAPQDAVNSIGTLLQNTSSVDQIAKIIELANTGTITPQTPPAGNDPGKGKPTHGGPEQDQQDQAPDGPGEGGPGQDWAG</sequence>
<proteinExistence type="predicted"/>
<dbReference type="AlphaFoldDB" id="A0A3M0CS36"/>
<dbReference type="InParanoid" id="A0A3M0CS36"/>
<keyword evidence="3" id="KW-1185">Reference proteome</keyword>
<feature type="compositionally biased region" description="Gly residues" evidence="1">
    <location>
        <begin position="137"/>
        <end position="148"/>
    </location>
</feature>
<evidence type="ECO:0000256" key="1">
    <source>
        <dbReference type="SAM" id="MobiDB-lite"/>
    </source>
</evidence>